<accession>A0A9W7L9W3</accession>
<comment type="caution">
    <text evidence="2">The sequence shown here is derived from an EMBL/GenBank/DDBJ whole genome shotgun (WGS) entry which is preliminary data.</text>
</comment>
<evidence type="ECO:0000313" key="2">
    <source>
        <dbReference type="EMBL" id="GMI42322.1"/>
    </source>
</evidence>
<evidence type="ECO:0000256" key="1">
    <source>
        <dbReference type="SAM" id="MobiDB-lite"/>
    </source>
</evidence>
<feature type="region of interest" description="Disordered" evidence="1">
    <location>
        <begin position="166"/>
        <end position="192"/>
    </location>
</feature>
<dbReference type="Proteomes" id="UP001165065">
    <property type="component" value="Unassembled WGS sequence"/>
</dbReference>
<dbReference type="AlphaFoldDB" id="A0A9W7L9W3"/>
<keyword evidence="3" id="KW-1185">Reference proteome</keyword>
<dbReference type="OrthoDB" id="200248at2759"/>
<organism evidence="2 3">
    <name type="scientific">Triparma columacea</name>
    <dbReference type="NCBI Taxonomy" id="722753"/>
    <lineage>
        <taxon>Eukaryota</taxon>
        <taxon>Sar</taxon>
        <taxon>Stramenopiles</taxon>
        <taxon>Ochrophyta</taxon>
        <taxon>Bolidophyceae</taxon>
        <taxon>Parmales</taxon>
        <taxon>Triparmaceae</taxon>
        <taxon>Triparma</taxon>
    </lineage>
</organism>
<gene>
    <name evidence="2" type="ORF">TrCOL_g8847</name>
</gene>
<name>A0A9W7L9W3_9STRA</name>
<sequence length="192" mass="22373">MSVISQFRNMNISLRIASRINPKVQSLLADWRNVKLSKLEASQGSVYTTSTTTKRVRKSKRKQLEEAALNSVDISGLQPMLAGTPEETEALLQEAYDNIPVGTGRRGKRRARRMRRKAFLVQKSHRHKKLWRIAAHERRMEKRSRVARECREMRALAHELYPEHNKGKFADPRERIRREREEVEGGVEKISM</sequence>
<evidence type="ECO:0000313" key="3">
    <source>
        <dbReference type="Proteomes" id="UP001165065"/>
    </source>
</evidence>
<proteinExistence type="predicted"/>
<dbReference type="EMBL" id="BRYA01000170">
    <property type="protein sequence ID" value="GMI42322.1"/>
    <property type="molecule type" value="Genomic_DNA"/>
</dbReference>
<protein>
    <submittedName>
        <fullName evidence="2">Uncharacterized protein</fullName>
    </submittedName>
</protein>
<reference evidence="3" key="1">
    <citation type="journal article" date="2023" name="Commun. Biol.">
        <title>Genome analysis of Parmales, the sister group of diatoms, reveals the evolutionary specialization of diatoms from phago-mixotrophs to photoautotrophs.</title>
        <authorList>
            <person name="Ban H."/>
            <person name="Sato S."/>
            <person name="Yoshikawa S."/>
            <person name="Yamada K."/>
            <person name="Nakamura Y."/>
            <person name="Ichinomiya M."/>
            <person name="Sato N."/>
            <person name="Blanc-Mathieu R."/>
            <person name="Endo H."/>
            <person name="Kuwata A."/>
            <person name="Ogata H."/>
        </authorList>
    </citation>
    <scope>NUCLEOTIDE SEQUENCE [LARGE SCALE GENOMIC DNA]</scope>
</reference>